<dbReference type="PANTHER" id="PTHR43821">
    <property type="entry name" value="NAD(P)H NITROREDUCTASE YDJA-RELATED"/>
    <property type="match status" value="1"/>
</dbReference>
<feature type="binding site" description="in other chain" evidence="8">
    <location>
        <begin position="10"/>
        <end position="12"/>
    </location>
    <ligand>
        <name>FMN</name>
        <dbReference type="ChEBI" id="CHEBI:58210"/>
        <note>ligand shared between dimeric partners</note>
    </ligand>
</feature>
<feature type="domain" description="Nitroreductase" evidence="9">
    <location>
        <begin position="20"/>
        <end position="164"/>
    </location>
</feature>
<dbReference type="AlphaFoldDB" id="A0AAQ1JNX0"/>
<evidence type="ECO:0000256" key="4">
    <source>
        <dbReference type="ARBA" id="ARBA00022857"/>
    </source>
</evidence>
<proteinExistence type="inferred from homology"/>
<keyword evidence="3 7" id="KW-0288">FMN</keyword>
<dbReference type="InterPro" id="IPR029479">
    <property type="entry name" value="Nitroreductase"/>
</dbReference>
<comment type="similarity">
    <text evidence="1 7">Belongs to the nitroreductase family.</text>
</comment>
<evidence type="ECO:0000256" key="5">
    <source>
        <dbReference type="ARBA" id="ARBA00023002"/>
    </source>
</evidence>
<evidence type="ECO:0000256" key="3">
    <source>
        <dbReference type="ARBA" id="ARBA00022643"/>
    </source>
</evidence>
<comment type="cofactor">
    <cofactor evidence="8">
        <name>FMN</name>
        <dbReference type="ChEBI" id="CHEBI:58210"/>
    </cofactor>
    <text evidence="8">Binds 1 FMN per subunit.</text>
</comment>
<dbReference type="EMBL" id="FNVE01000001">
    <property type="protein sequence ID" value="SEF68209.1"/>
    <property type="molecule type" value="Genomic_DNA"/>
</dbReference>
<evidence type="ECO:0000259" key="9">
    <source>
        <dbReference type="Pfam" id="PF00881"/>
    </source>
</evidence>
<dbReference type="Proteomes" id="UP000243518">
    <property type="component" value="Unassembled WGS sequence"/>
</dbReference>
<keyword evidence="5 7" id="KW-0560">Oxidoreductase</keyword>
<feature type="binding site" evidence="8">
    <location>
        <position position="39"/>
    </location>
    <ligand>
        <name>FMN</name>
        <dbReference type="ChEBI" id="CHEBI:58210"/>
        <note>ligand shared between dimeric partners</note>
    </ligand>
</feature>
<dbReference type="CDD" id="cd02135">
    <property type="entry name" value="YdjA-like"/>
    <property type="match status" value="1"/>
</dbReference>
<evidence type="ECO:0000256" key="6">
    <source>
        <dbReference type="ARBA" id="ARBA00023027"/>
    </source>
</evidence>
<name>A0AAQ1JNX0_9GAMM</name>
<dbReference type="Gene3D" id="3.40.109.10">
    <property type="entry name" value="NADH Oxidase"/>
    <property type="match status" value="1"/>
</dbReference>
<dbReference type="RefSeq" id="WP_088273748.1">
    <property type="nucleotide sequence ID" value="NZ_FNVE01000001.1"/>
</dbReference>
<dbReference type="Pfam" id="PF00881">
    <property type="entry name" value="Nitroreductase"/>
    <property type="match status" value="1"/>
</dbReference>
<dbReference type="GO" id="GO:0016491">
    <property type="term" value="F:oxidoreductase activity"/>
    <property type="evidence" value="ECO:0007669"/>
    <property type="project" value="UniProtKB-UniRule"/>
</dbReference>
<dbReference type="PIRSF" id="PIRSF000232">
    <property type="entry name" value="YdjA"/>
    <property type="match status" value="1"/>
</dbReference>
<dbReference type="EC" id="1.-.-.-" evidence="7"/>
<accession>A0AAQ1JNX0</accession>
<keyword evidence="6 7" id="KW-0520">NAD</keyword>
<dbReference type="SUPFAM" id="SSF55469">
    <property type="entry name" value="FMN-dependent nitroreductase-like"/>
    <property type="match status" value="1"/>
</dbReference>
<sequence length="188" mass="20491">MDALTLLHERVSVPRLVGPAPTVEQQQAMFLAALRAPDHAYLRPWRFLVIEGSGLDALGELFGRAALADTPDLSADTLARYQGLPLRAPLMIVAISRHQEHAKVPVIEQDLACGVAVGNMLLAAHAMGLGAVWRTGALAYHPVVRRGLALEENEHILAFLYVGHPAGERKAVPALDVDRFFTRWPAQD</sequence>
<feature type="binding site" evidence="8">
    <location>
        <position position="35"/>
    </location>
    <ligand>
        <name>FMN</name>
        <dbReference type="ChEBI" id="CHEBI:58210"/>
        <note>ligand shared between dimeric partners</note>
    </ligand>
</feature>
<dbReference type="InterPro" id="IPR000415">
    <property type="entry name" value="Nitroreductase-like"/>
</dbReference>
<dbReference type="PANTHER" id="PTHR43821:SF1">
    <property type="entry name" value="NAD(P)H NITROREDUCTASE YDJA-RELATED"/>
    <property type="match status" value="1"/>
</dbReference>
<dbReference type="InterPro" id="IPR026021">
    <property type="entry name" value="YdjA-like"/>
</dbReference>
<evidence type="ECO:0000256" key="1">
    <source>
        <dbReference type="ARBA" id="ARBA00007118"/>
    </source>
</evidence>
<keyword evidence="11" id="KW-1185">Reference proteome</keyword>
<reference evidence="10 11" key="1">
    <citation type="submission" date="2016-10" db="EMBL/GenBank/DDBJ databases">
        <authorList>
            <person name="Varghese N."/>
            <person name="Submissions S."/>
        </authorList>
    </citation>
    <scope>NUCLEOTIDE SEQUENCE [LARGE SCALE GENOMIC DNA]</scope>
    <source>
        <strain evidence="10 11">CECT 8317</strain>
    </source>
</reference>
<evidence type="ECO:0000256" key="7">
    <source>
        <dbReference type="PIRNR" id="PIRNR000232"/>
    </source>
</evidence>
<evidence type="ECO:0000256" key="2">
    <source>
        <dbReference type="ARBA" id="ARBA00022630"/>
    </source>
</evidence>
<evidence type="ECO:0000313" key="11">
    <source>
        <dbReference type="Proteomes" id="UP000243518"/>
    </source>
</evidence>
<comment type="caution">
    <text evidence="10">The sequence shown here is derived from an EMBL/GenBank/DDBJ whole genome shotgun (WGS) entry which is preliminary data.</text>
</comment>
<evidence type="ECO:0000313" key="10">
    <source>
        <dbReference type="EMBL" id="SEF68209.1"/>
    </source>
</evidence>
<gene>
    <name evidence="10" type="ORF">SAMN05216586_101666</name>
</gene>
<keyword evidence="4 7" id="KW-0521">NADP</keyword>
<keyword evidence="2 7" id="KW-0285">Flavoprotein</keyword>
<evidence type="ECO:0000256" key="8">
    <source>
        <dbReference type="PIRSR" id="PIRSR000232-1"/>
    </source>
</evidence>
<dbReference type="InterPro" id="IPR052530">
    <property type="entry name" value="NAD(P)H_nitroreductase"/>
</dbReference>
<feature type="binding site" description="in other chain" evidence="8">
    <location>
        <begin position="133"/>
        <end position="135"/>
    </location>
    <ligand>
        <name>FMN</name>
        <dbReference type="ChEBI" id="CHEBI:58210"/>
        <note>ligand shared between dimeric partners</note>
    </ligand>
</feature>
<organism evidence="10 11">
    <name type="scientific">Halopseudomonas aestusnigri</name>
    <dbReference type="NCBI Taxonomy" id="857252"/>
    <lineage>
        <taxon>Bacteria</taxon>
        <taxon>Pseudomonadati</taxon>
        <taxon>Pseudomonadota</taxon>
        <taxon>Gammaproteobacteria</taxon>
        <taxon>Pseudomonadales</taxon>
        <taxon>Pseudomonadaceae</taxon>
        <taxon>Halopseudomonas</taxon>
    </lineage>
</organism>
<protein>
    <recommendedName>
        <fullName evidence="7">Putative NAD(P)H nitroreductase</fullName>
        <ecNumber evidence="7">1.-.-.-</ecNumber>
    </recommendedName>
</protein>